<dbReference type="SUPFAM" id="SSF47413">
    <property type="entry name" value="lambda repressor-like DNA-binding domains"/>
    <property type="match status" value="1"/>
</dbReference>
<evidence type="ECO:0000259" key="1">
    <source>
        <dbReference type="PROSITE" id="PS50943"/>
    </source>
</evidence>
<evidence type="ECO:0000313" key="2">
    <source>
        <dbReference type="EMBL" id="TQL67205.1"/>
    </source>
</evidence>
<dbReference type="InterPro" id="IPR001387">
    <property type="entry name" value="Cro/C1-type_HTH"/>
</dbReference>
<dbReference type="GO" id="GO:0003677">
    <property type="term" value="F:DNA binding"/>
    <property type="evidence" value="ECO:0007669"/>
    <property type="project" value="InterPro"/>
</dbReference>
<dbReference type="Proteomes" id="UP000320209">
    <property type="component" value="Unassembled WGS sequence"/>
</dbReference>
<keyword evidence="3" id="KW-1185">Reference proteome</keyword>
<accession>A0A543A3N9</accession>
<sequence length="224" mass="25689">MAVGHEGSLLEAARAARGLTQEALARRCGTSQPSLSAYERGAKSPTLAVLERILRCLDFELALNERITFHQITVAGPGRSTALVPNRLWRLSPEQCFAPLWVWHGRDHRVFALSDRDKRAAGYAWLLRYGDETQLFEHVDAALLVDLWPDLVDGLPPEIRDAWWPLVGWTRDQSVEELILADARAWGQDYRRRTATRAKRLRVFRRLADYGLDPDQIRALMRHW</sequence>
<dbReference type="Pfam" id="PF01381">
    <property type="entry name" value="HTH_3"/>
    <property type="match status" value="1"/>
</dbReference>
<dbReference type="AlphaFoldDB" id="A0A543A3N9"/>
<name>A0A543A3N9_9ACTN</name>
<comment type="caution">
    <text evidence="2">The sequence shown here is derived from an EMBL/GenBank/DDBJ whole genome shotgun (WGS) entry which is preliminary data.</text>
</comment>
<dbReference type="CDD" id="cd00093">
    <property type="entry name" value="HTH_XRE"/>
    <property type="match status" value="1"/>
</dbReference>
<dbReference type="PROSITE" id="PS50943">
    <property type="entry name" value="HTH_CROC1"/>
    <property type="match status" value="1"/>
</dbReference>
<dbReference type="InterPro" id="IPR010982">
    <property type="entry name" value="Lambda_DNA-bd_dom_sf"/>
</dbReference>
<dbReference type="EMBL" id="VFOV01000001">
    <property type="protein sequence ID" value="TQL67205.1"/>
    <property type="molecule type" value="Genomic_DNA"/>
</dbReference>
<organism evidence="2 3">
    <name type="scientific">Nocardioides albertanoniae</name>
    <dbReference type="NCBI Taxonomy" id="1175486"/>
    <lineage>
        <taxon>Bacteria</taxon>
        <taxon>Bacillati</taxon>
        <taxon>Actinomycetota</taxon>
        <taxon>Actinomycetes</taxon>
        <taxon>Propionibacteriales</taxon>
        <taxon>Nocardioidaceae</taxon>
        <taxon>Nocardioides</taxon>
    </lineage>
</organism>
<evidence type="ECO:0000313" key="3">
    <source>
        <dbReference type="Proteomes" id="UP000320209"/>
    </source>
</evidence>
<proteinExistence type="predicted"/>
<dbReference type="Gene3D" id="1.10.260.40">
    <property type="entry name" value="lambda repressor-like DNA-binding domains"/>
    <property type="match status" value="1"/>
</dbReference>
<dbReference type="OrthoDB" id="9803128at2"/>
<dbReference type="RefSeq" id="WP_141779333.1">
    <property type="nucleotide sequence ID" value="NZ_VFOV01000001.1"/>
</dbReference>
<gene>
    <name evidence="2" type="ORF">FB381_1078</name>
</gene>
<dbReference type="SMART" id="SM00530">
    <property type="entry name" value="HTH_XRE"/>
    <property type="match status" value="1"/>
</dbReference>
<feature type="domain" description="HTH cro/C1-type" evidence="1">
    <location>
        <begin position="10"/>
        <end position="64"/>
    </location>
</feature>
<protein>
    <submittedName>
        <fullName evidence="2">Helix-turn-helix protein</fullName>
    </submittedName>
</protein>
<reference evidence="2 3" key="1">
    <citation type="submission" date="2019-06" db="EMBL/GenBank/DDBJ databases">
        <title>Sequencing the genomes of 1000 actinobacteria strains.</title>
        <authorList>
            <person name="Klenk H.-P."/>
        </authorList>
    </citation>
    <scope>NUCLEOTIDE SEQUENCE [LARGE SCALE GENOMIC DNA]</scope>
    <source>
        <strain evidence="2 3">DSM 25218</strain>
    </source>
</reference>